<dbReference type="EMBL" id="JACHEN010000019">
    <property type="protein sequence ID" value="MBB6217012.1"/>
    <property type="molecule type" value="Genomic_DNA"/>
</dbReference>
<name>A0A841L1G8_9FIRM</name>
<keyword evidence="4" id="KW-1185">Reference proteome</keyword>
<proteinExistence type="predicted"/>
<dbReference type="AlphaFoldDB" id="A0A841L1G8"/>
<dbReference type="RefSeq" id="WP_184311531.1">
    <property type="nucleotide sequence ID" value="NZ_JACHEN010000019.1"/>
</dbReference>
<keyword evidence="2" id="KW-1133">Transmembrane helix</keyword>
<sequence length="165" mass="18865">MVVAQRKHEYYALEDAQKEQIKKQPSASQKRQAMRAAHKLQIIFSVVMVASLCVAILLGYVSLTETKYRVHALETEIKQLEGQIENYRVQAETFKKSTIVEERAIAELGMQYPTKNQMVFLNIDNSTDTGAQETKEEMGKNADERDYSIISGVKDTFHKIYSLLD</sequence>
<protein>
    <submittedName>
        <fullName evidence="3">Cell division protein FtsL</fullName>
    </submittedName>
</protein>
<keyword evidence="1" id="KW-0175">Coiled coil</keyword>
<feature type="coiled-coil region" evidence="1">
    <location>
        <begin position="63"/>
        <end position="97"/>
    </location>
</feature>
<evidence type="ECO:0000313" key="3">
    <source>
        <dbReference type="EMBL" id="MBB6217012.1"/>
    </source>
</evidence>
<feature type="transmembrane region" description="Helical" evidence="2">
    <location>
        <begin position="40"/>
        <end position="63"/>
    </location>
</feature>
<keyword evidence="2" id="KW-0472">Membrane</keyword>
<keyword evidence="2" id="KW-0812">Transmembrane</keyword>
<evidence type="ECO:0000256" key="2">
    <source>
        <dbReference type="SAM" id="Phobius"/>
    </source>
</evidence>
<gene>
    <name evidence="3" type="ORF">HNQ80_003117</name>
</gene>
<accession>A0A841L1G8</accession>
<evidence type="ECO:0000256" key="1">
    <source>
        <dbReference type="SAM" id="Coils"/>
    </source>
</evidence>
<keyword evidence="3" id="KW-0132">Cell division</keyword>
<dbReference type="GO" id="GO:0051301">
    <property type="term" value="P:cell division"/>
    <property type="evidence" value="ECO:0007669"/>
    <property type="project" value="UniProtKB-KW"/>
</dbReference>
<organism evidence="3 4">
    <name type="scientific">Anaerosolibacter carboniphilus</name>
    <dbReference type="NCBI Taxonomy" id="1417629"/>
    <lineage>
        <taxon>Bacteria</taxon>
        <taxon>Bacillati</taxon>
        <taxon>Bacillota</taxon>
        <taxon>Clostridia</taxon>
        <taxon>Peptostreptococcales</taxon>
        <taxon>Thermotaleaceae</taxon>
        <taxon>Anaerosolibacter</taxon>
    </lineage>
</organism>
<reference evidence="3 4" key="1">
    <citation type="submission" date="2020-08" db="EMBL/GenBank/DDBJ databases">
        <title>Genomic Encyclopedia of Type Strains, Phase IV (KMG-IV): sequencing the most valuable type-strain genomes for metagenomic binning, comparative biology and taxonomic classification.</title>
        <authorList>
            <person name="Goeker M."/>
        </authorList>
    </citation>
    <scope>NUCLEOTIDE SEQUENCE [LARGE SCALE GENOMIC DNA]</scope>
    <source>
        <strain evidence="3 4">DSM 103526</strain>
    </source>
</reference>
<dbReference type="Proteomes" id="UP000579281">
    <property type="component" value="Unassembled WGS sequence"/>
</dbReference>
<keyword evidence="3" id="KW-0131">Cell cycle</keyword>
<comment type="caution">
    <text evidence="3">The sequence shown here is derived from an EMBL/GenBank/DDBJ whole genome shotgun (WGS) entry which is preliminary data.</text>
</comment>
<evidence type="ECO:0000313" key="4">
    <source>
        <dbReference type="Proteomes" id="UP000579281"/>
    </source>
</evidence>